<dbReference type="Proteomes" id="UP000229314">
    <property type="component" value="Chromosome"/>
</dbReference>
<dbReference type="RefSeq" id="WP_099647974.1">
    <property type="nucleotide sequence ID" value="NZ_CAJGAB010000003.1"/>
</dbReference>
<dbReference type="PANTHER" id="PTHR43048:SF3">
    <property type="entry name" value="METHYLMALONYL-COA EPIMERASE, MITOCHONDRIAL"/>
    <property type="match status" value="1"/>
</dbReference>
<dbReference type="InterPro" id="IPR029068">
    <property type="entry name" value="Glyas_Bleomycin-R_OHBP_Dase"/>
</dbReference>
<dbReference type="GO" id="GO:0046872">
    <property type="term" value="F:metal ion binding"/>
    <property type="evidence" value="ECO:0007669"/>
    <property type="project" value="UniProtKB-KW"/>
</dbReference>
<organism evidence="3 4">
    <name type="scientific">Paracoccus yeei</name>
    <dbReference type="NCBI Taxonomy" id="147645"/>
    <lineage>
        <taxon>Bacteria</taxon>
        <taxon>Pseudomonadati</taxon>
        <taxon>Pseudomonadota</taxon>
        <taxon>Alphaproteobacteria</taxon>
        <taxon>Rhodobacterales</taxon>
        <taxon>Paracoccaceae</taxon>
        <taxon>Paracoccus</taxon>
    </lineage>
</organism>
<dbReference type="InterPro" id="IPR037523">
    <property type="entry name" value="VOC_core"/>
</dbReference>
<accession>A0A2D2BWJ7</accession>
<dbReference type="InterPro" id="IPR004360">
    <property type="entry name" value="Glyas_Fos-R_dOase_dom"/>
</dbReference>
<dbReference type="Gene3D" id="3.10.180.10">
    <property type="entry name" value="2,3-Dihydroxybiphenyl 1,2-Dioxygenase, domain 1"/>
    <property type="match status" value="1"/>
</dbReference>
<dbReference type="InterPro" id="IPR051785">
    <property type="entry name" value="MMCE/EMCE_epimerase"/>
</dbReference>
<dbReference type="SUPFAM" id="SSF54593">
    <property type="entry name" value="Glyoxalase/Bleomycin resistance protein/Dihydroxybiphenyl dioxygenase"/>
    <property type="match status" value="1"/>
</dbReference>
<evidence type="ECO:0000259" key="2">
    <source>
        <dbReference type="PROSITE" id="PS51819"/>
    </source>
</evidence>
<dbReference type="PROSITE" id="PS51819">
    <property type="entry name" value="VOC"/>
    <property type="match status" value="1"/>
</dbReference>
<reference evidence="3 4" key="1">
    <citation type="submission" date="2017-10" db="EMBL/GenBank/DDBJ databases">
        <title>Complete genome sequence of Paracoccus yeei TT13 isolated from human skin.</title>
        <authorList>
            <person name="Lee K."/>
            <person name="Lim J.Y."/>
            <person name="Hwang I."/>
        </authorList>
    </citation>
    <scope>NUCLEOTIDE SEQUENCE [LARGE SCALE GENOMIC DNA]</scope>
    <source>
        <strain evidence="3 4">TT13</strain>
    </source>
</reference>
<dbReference type="GeneID" id="78896289"/>
<feature type="domain" description="VOC" evidence="2">
    <location>
        <begin position="4"/>
        <end position="143"/>
    </location>
</feature>
<sequence length="164" mass="18413">MIRSFHHVALATRDLDRLCDFYIAHFGFAAGPTFGWQVGQGPVADLLMGLQGSGAEVRLLTRDDICLELFRFDAPLPSPPVAERGLHETGVSHLCFVTDDIAADHARLTAAGCRFYSEPQDRIHHRIAYLRDPDGNAIELLEILSDPHPFGWVRPEKRREPGWE</sequence>
<dbReference type="PANTHER" id="PTHR43048">
    <property type="entry name" value="METHYLMALONYL-COA EPIMERASE"/>
    <property type="match status" value="1"/>
</dbReference>
<dbReference type="AlphaFoldDB" id="A0A2D2BWJ7"/>
<dbReference type="GO" id="GO:0046491">
    <property type="term" value="P:L-methylmalonyl-CoA metabolic process"/>
    <property type="evidence" value="ECO:0007669"/>
    <property type="project" value="TreeGrafter"/>
</dbReference>
<protein>
    <submittedName>
        <fullName evidence="3">Bleomycin resistance protein</fullName>
    </submittedName>
</protein>
<gene>
    <name evidence="3" type="ORF">PYTT13_01225</name>
</gene>
<evidence type="ECO:0000313" key="4">
    <source>
        <dbReference type="Proteomes" id="UP000229314"/>
    </source>
</evidence>
<proteinExistence type="predicted"/>
<keyword evidence="1" id="KW-0479">Metal-binding</keyword>
<dbReference type="EMBL" id="CP024422">
    <property type="protein sequence ID" value="ATQ54559.1"/>
    <property type="molecule type" value="Genomic_DNA"/>
</dbReference>
<name>A0A2D2BWJ7_9RHOB</name>
<evidence type="ECO:0000256" key="1">
    <source>
        <dbReference type="ARBA" id="ARBA00022723"/>
    </source>
</evidence>
<evidence type="ECO:0000313" key="3">
    <source>
        <dbReference type="EMBL" id="ATQ54559.1"/>
    </source>
</evidence>
<dbReference type="GO" id="GO:0004493">
    <property type="term" value="F:methylmalonyl-CoA epimerase activity"/>
    <property type="evidence" value="ECO:0007669"/>
    <property type="project" value="TreeGrafter"/>
</dbReference>
<dbReference type="Pfam" id="PF00903">
    <property type="entry name" value="Glyoxalase"/>
    <property type="match status" value="1"/>
</dbReference>